<dbReference type="RefSeq" id="WP_017835855.1">
    <property type="nucleotide sequence ID" value="NZ_JBFTEZ010000001.1"/>
</dbReference>
<accession>A0ABV3YCS6</accession>
<keyword evidence="2" id="KW-1185">Reference proteome</keyword>
<gene>
    <name evidence="1" type="ORF">AB6N35_00040</name>
</gene>
<comment type="caution">
    <text evidence="1">The sequence shown here is derived from an EMBL/GenBank/DDBJ whole genome shotgun (WGS) entry which is preliminary data.</text>
</comment>
<protein>
    <submittedName>
        <fullName evidence="1">Uncharacterized protein</fullName>
    </submittedName>
</protein>
<evidence type="ECO:0000313" key="1">
    <source>
        <dbReference type="EMBL" id="MEX6462755.1"/>
    </source>
</evidence>
<evidence type="ECO:0000313" key="2">
    <source>
        <dbReference type="Proteomes" id="UP001560293"/>
    </source>
</evidence>
<sequence>MVYDQPGHFEAVRVLGVDEHKSQYVCGDRPSSLVTVLVDLTPIVDGAGSARLLELV</sequence>
<dbReference type="Proteomes" id="UP001560293">
    <property type="component" value="Unassembled WGS sequence"/>
</dbReference>
<dbReference type="EMBL" id="JBFTEZ010000001">
    <property type="protein sequence ID" value="MEX6462755.1"/>
    <property type="molecule type" value="Genomic_DNA"/>
</dbReference>
<organism evidence="1 2">
    <name type="scientific">Dietzia cinnamea</name>
    <dbReference type="NCBI Taxonomy" id="321318"/>
    <lineage>
        <taxon>Bacteria</taxon>
        <taxon>Bacillati</taxon>
        <taxon>Actinomycetota</taxon>
        <taxon>Actinomycetes</taxon>
        <taxon>Mycobacteriales</taxon>
        <taxon>Dietziaceae</taxon>
        <taxon>Dietzia</taxon>
    </lineage>
</organism>
<proteinExistence type="predicted"/>
<name>A0ABV3YCS6_9ACTN</name>
<reference evidence="2" key="1">
    <citation type="submission" date="2024-07" db="EMBL/GenBank/DDBJ databases">
        <title>Pseudomonas strain that inhibits Aeromonas fish pathogens.</title>
        <authorList>
            <person name="Wildschutte H."/>
        </authorList>
    </citation>
    <scope>NUCLEOTIDE SEQUENCE [LARGE SCALE GENOMIC DNA]</scope>
    <source>
        <strain evidence="2">n60</strain>
    </source>
</reference>